<accession>A0A8H8RKP5</accession>
<feature type="compositionally biased region" description="Pro residues" evidence="1">
    <location>
        <begin position="1"/>
        <end position="13"/>
    </location>
</feature>
<dbReference type="InterPro" id="IPR021100">
    <property type="entry name" value="N-glycosylation_EOS1"/>
</dbReference>
<evidence type="ECO:0000313" key="3">
    <source>
        <dbReference type="EMBL" id="TVY37304.1"/>
    </source>
</evidence>
<keyword evidence="2" id="KW-1133">Transmembrane helix</keyword>
<protein>
    <submittedName>
        <fullName evidence="3">Uncharacterized protein</fullName>
    </submittedName>
</protein>
<gene>
    <name evidence="3" type="ORF">LSUB1_G003769</name>
</gene>
<name>A0A8H8RKP5_9HELO</name>
<dbReference type="AlphaFoldDB" id="A0A8H8RKP5"/>
<feature type="non-terminal residue" evidence="3">
    <location>
        <position position="305"/>
    </location>
</feature>
<keyword evidence="4" id="KW-1185">Reference proteome</keyword>
<sequence>PPPDYTPSFPPNLHPADPERKDSVLHPRVAVLLGVEKHWHFPLLFCRALSTAPAAWWGLRCALTFMGELLLEEEVSSTGHWSVERRFRVTEVFLAVLWSLGVKSSRRWTTGEEGGRGEGIELMIADTFEVLCIGVFILLFYGLSYVPLVWFSPEAEEEDSLSFTNMAHQALELHTPRDTKELTTLATLVRLLTINSVNAYITSWVLYLSGGSEDPRLLLPAWISIATTLTFLYHVTHPRLAILKETSLSISVFSIASFISMVSLLLQLHLSRANDPPVRLFLIAKQCWEYIKIGVGMIGMVGRDL</sequence>
<proteinExistence type="predicted"/>
<feature type="region of interest" description="Disordered" evidence="1">
    <location>
        <begin position="1"/>
        <end position="20"/>
    </location>
</feature>
<evidence type="ECO:0000256" key="1">
    <source>
        <dbReference type="SAM" id="MobiDB-lite"/>
    </source>
</evidence>
<keyword evidence="2" id="KW-0812">Transmembrane</keyword>
<dbReference type="GO" id="GO:0005789">
    <property type="term" value="C:endoplasmic reticulum membrane"/>
    <property type="evidence" value="ECO:0007669"/>
    <property type="project" value="InterPro"/>
</dbReference>
<dbReference type="PANTHER" id="PTHR28147:SF1">
    <property type="entry name" value="N-GLYCOSYLATION PROTEIN EOS1"/>
    <property type="match status" value="1"/>
</dbReference>
<keyword evidence="2" id="KW-0472">Membrane</keyword>
<feature type="transmembrane region" description="Helical" evidence="2">
    <location>
        <begin position="217"/>
        <end position="236"/>
    </location>
</feature>
<dbReference type="EMBL" id="QGMJ01000358">
    <property type="protein sequence ID" value="TVY37304.1"/>
    <property type="molecule type" value="Genomic_DNA"/>
</dbReference>
<feature type="non-terminal residue" evidence="3">
    <location>
        <position position="1"/>
    </location>
</feature>
<organism evidence="3 4">
    <name type="scientific">Lachnellula subtilissima</name>
    <dbReference type="NCBI Taxonomy" id="602034"/>
    <lineage>
        <taxon>Eukaryota</taxon>
        <taxon>Fungi</taxon>
        <taxon>Dikarya</taxon>
        <taxon>Ascomycota</taxon>
        <taxon>Pezizomycotina</taxon>
        <taxon>Leotiomycetes</taxon>
        <taxon>Helotiales</taxon>
        <taxon>Lachnaceae</taxon>
        <taxon>Lachnellula</taxon>
    </lineage>
</organism>
<feature type="transmembrane region" description="Helical" evidence="2">
    <location>
        <begin position="130"/>
        <end position="151"/>
    </location>
</feature>
<feature type="transmembrane region" description="Helical" evidence="2">
    <location>
        <begin position="248"/>
        <end position="270"/>
    </location>
</feature>
<dbReference type="Proteomes" id="UP000462212">
    <property type="component" value="Unassembled WGS sequence"/>
</dbReference>
<dbReference type="OrthoDB" id="2139606at2759"/>
<evidence type="ECO:0000313" key="4">
    <source>
        <dbReference type="Proteomes" id="UP000462212"/>
    </source>
</evidence>
<dbReference type="PANTHER" id="PTHR28147">
    <property type="entry name" value="N-GLYCOSYLATION PROTEIN EOS1"/>
    <property type="match status" value="1"/>
</dbReference>
<reference evidence="3 4" key="1">
    <citation type="submission" date="2018-05" db="EMBL/GenBank/DDBJ databases">
        <title>Genome sequencing and assembly of the regulated plant pathogen Lachnellula willkommii and related sister species for the development of diagnostic species identification markers.</title>
        <authorList>
            <person name="Giroux E."/>
            <person name="Bilodeau G."/>
        </authorList>
    </citation>
    <scope>NUCLEOTIDE SEQUENCE [LARGE SCALE GENOMIC DNA]</scope>
    <source>
        <strain evidence="3 4">CBS 197.66</strain>
    </source>
</reference>
<dbReference type="GO" id="GO:0034599">
    <property type="term" value="P:cellular response to oxidative stress"/>
    <property type="evidence" value="ECO:0007669"/>
    <property type="project" value="InterPro"/>
</dbReference>
<evidence type="ECO:0000256" key="2">
    <source>
        <dbReference type="SAM" id="Phobius"/>
    </source>
</evidence>
<comment type="caution">
    <text evidence="3">The sequence shown here is derived from an EMBL/GenBank/DDBJ whole genome shotgun (WGS) entry which is preliminary data.</text>
</comment>
<dbReference type="GO" id="GO:0006487">
    <property type="term" value="P:protein N-linked glycosylation"/>
    <property type="evidence" value="ECO:0007669"/>
    <property type="project" value="TreeGrafter"/>
</dbReference>